<dbReference type="EMBL" id="LNSV01000007">
    <property type="protein sequence ID" value="KUH39874.1"/>
    <property type="molecule type" value="Genomic_DNA"/>
</dbReference>
<dbReference type="PANTHER" id="PTHR35007">
    <property type="entry name" value="INTEGRAL MEMBRANE PROTEIN-RELATED"/>
    <property type="match status" value="1"/>
</dbReference>
<dbReference type="GO" id="GO:0005886">
    <property type="term" value="C:plasma membrane"/>
    <property type="evidence" value="ECO:0007669"/>
    <property type="project" value="UniProtKB-SubCell"/>
</dbReference>
<organism evidence="8 9">
    <name type="scientific">Streptomyces kanasensis</name>
    <dbReference type="NCBI Taxonomy" id="936756"/>
    <lineage>
        <taxon>Bacteria</taxon>
        <taxon>Bacillati</taxon>
        <taxon>Actinomycetota</taxon>
        <taxon>Actinomycetes</taxon>
        <taxon>Kitasatosporales</taxon>
        <taxon>Streptomycetaceae</taxon>
        <taxon>Streptomyces</taxon>
    </lineage>
</organism>
<dbReference type="Proteomes" id="UP000054011">
    <property type="component" value="Unassembled WGS sequence"/>
</dbReference>
<keyword evidence="9" id="KW-1185">Reference proteome</keyword>
<feature type="transmembrane region" description="Helical" evidence="6">
    <location>
        <begin position="227"/>
        <end position="254"/>
    </location>
</feature>
<gene>
    <name evidence="8" type="ORF">ATE80_04770</name>
</gene>
<comment type="caution">
    <text evidence="8">The sequence shown here is derived from an EMBL/GenBank/DDBJ whole genome shotgun (WGS) entry which is preliminary data.</text>
</comment>
<dbReference type="PANTHER" id="PTHR35007:SF3">
    <property type="entry name" value="POSSIBLE CONSERVED ALANINE RICH MEMBRANE PROTEIN"/>
    <property type="match status" value="1"/>
</dbReference>
<keyword evidence="3 6" id="KW-0812">Transmembrane</keyword>
<feature type="transmembrane region" description="Helical" evidence="6">
    <location>
        <begin position="12"/>
        <end position="30"/>
    </location>
</feature>
<evidence type="ECO:0000256" key="5">
    <source>
        <dbReference type="ARBA" id="ARBA00023136"/>
    </source>
</evidence>
<evidence type="ECO:0000256" key="1">
    <source>
        <dbReference type="ARBA" id="ARBA00004651"/>
    </source>
</evidence>
<keyword evidence="4 6" id="KW-1133">Transmembrane helix</keyword>
<evidence type="ECO:0000256" key="2">
    <source>
        <dbReference type="ARBA" id="ARBA00022475"/>
    </source>
</evidence>
<keyword evidence="5 6" id="KW-0472">Membrane</keyword>
<evidence type="ECO:0000313" key="9">
    <source>
        <dbReference type="Proteomes" id="UP000054011"/>
    </source>
</evidence>
<feature type="domain" description="Type II secretion system protein GspF" evidence="7">
    <location>
        <begin position="124"/>
        <end position="246"/>
    </location>
</feature>
<dbReference type="Pfam" id="PF00482">
    <property type="entry name" value="T2SSF"/>
    <property type="match status" value="1"/>
</dbReference>
<dbReference type="OrthoDB" id="3267562at2"/>
<protein>
    <submittedName>
        <fullName evidence="8">Type II secretion protein F</fullName>
    </submittedName>
</protein>
<dbReference type="STRING" id="936756.ATE80_04770"/>
<sequence>MRADVAEVVHRLWTAAALLGGALCAAWVVTRARRTVRARRRLAVLVPARPGSPRAARWPAGRARQARPPWMAPVAVLAAGWALVGGIAGCAVGTAAAYGVHRWQQRPRPATDDVEAAHRLPLAAELLAACLSAGAGPREAAEAVSRSMGGPLGERLGRTAAELALGGDPGEAWSRIGDVPGARPLARCLERAAATGAPAAGPVSRLAAGLRADRARAAAARARRTQVLITAPVGLCFLPAFLAVGVAPVVIGLAGRLL</sequence>
<name>A0A100Y8Z1_9ACTN</name>
<evidence type="ECO:0000256" key="4">
    <source>
        <dbReference type="ARBA" id="ARBA00022989"/>
    </source>
</evidence>
<feature type="transmembrane region" description="Helical" evidence="6">
    <location>
        <begin position="74"/>
        <end position="98"/>
    </location>
</feature>
<keyword evidence="2" id="KW-1003">Cell membrane</keyword>
<dbReference type="InterPro" id="IPR018076">
    <property type="entry name" value="T2SS_GspF_dom"/>
</dbReference>
<proteinExistence type="predicted"/>
<reference evidence="8 9" key="1">
    <citation type="submission" date="2015-11" db="EMBL/GenBank/DDBJ databases">
        <title>Genome-wide analysis reveals the secondary metabolome in Streptomyces kanasensis ZX01.</title>
        <authorList>
            <person name="Zhang G."/>
            <person name="Han L."/>
            <person name="Feng J."/>
            <person name="Zhang X."/>
        </authorList>
    </citation>
    <scope>NUCLEOTIDE SEQUENCE [LARGE SCALE GENOMIC DNA]</scope>
    <source>
        <strain evidence="8 9">ZX01</strain>
    </source>
</reference>
<evidence type="ECO:0000256" key="6">
    <source>
        <dbReference type="SAM" id="Phobius"/>
    </source>
</evidence>
<dbReference type="AlphaFoldDB" id="A0A100Y8Z1"/>
<accession>A0A100Y8Z1</accession>
<evidence type="ECO:0000313" key="8">
    <source>
        <dbReference type="EMBL" id="KUH39874.1"/>
    </source>
</evidence>
<evidence type="ECO:0000256" key="3">
    <source>
        <dbReference type="ARBA" id="ARBA00022692"/>
    </source>
</evidence>
<comment type="subcellular location">
    <subcellularLocation>
        <location evidence="1">Cell membrane</location>
        <topology evidence="1">Multi-pass membrane protein</topology>
    </subcellularLocation>
</comment>
<evidence type="ECO:0000259" key="7">
    <source>
        <dbReference type="Pfam" id="PF00482"/>
    </source>
</evidence>